<comment type="caution">
    <text evidence="1">The sequence shown here is derived from an EMBL/GenBank/DDBJ whole genome shotgun (WGS) entry which is preliminary data.</text>
</comment>
<gene>
    <name evidence="1" type="ORF">BWD41_23650</name>
</gene>
<sequence length="110" mass="12085">MLTPKKTVTVLTLDKGSSNETEIEIRSIVDCSVLPPAARSQACMQLARWFADKVAEGEKFSLCNAPDALVKEFRRASERRGVKVSAGMPRNEYGELIGLGHIELKLKGSH</sequence>
<evidence type="ECO:0000313" key="1">
    <source>
        <dbReference type="EMBL" id="OLY66882.1"/>
    </source>
</evidence>
<dbReference type="AlphaFoldDB" id="A0AA44LB90"/>
<accession>A0AA44LB90</accession>
<proteinExistence type="predicted"/>
<organism evidence="1 2">
    <name type="scientific">Citrobacter braakii</name>
    <dbReference type="NCBI Taxonomy" id="57706"/>
    <lineage>
        <taxon>Bacteria</taxon>
        <taxon>Pseudomonadati</taxon>
        <taxon>Pseudomonadota</taxon>
        <taxon>Gammaproteobacteria</taxon>
        <taxon>Enterobacterales</taxon>
        <taxon>Enterobacteriaceae</taxon>
        <taxon>Citrobacter</taxon>
        <taxon>Citrobacter freundii complex</taxon>
    </lineage>
</organism>
<dbReference type="EMBL" id="MTCP01000017">
    <property type="protein sequence ID" value="OLY66882.1"/>
    <property type="molecule type" value="Genomic_DNA"/>
</dbReference>
<protein>
    <submittedName>
        <fullName evidence="1">Uncharacterized protein</fullName>
    </submittedName>
</protein>
<reference evidence="1 2" key="1">
    <citation type="submission" date="2017-01" db="EMBL/GenBank/DDBJ databases">
        <title>First report of the plasmid-mediated mcr-1 gene in Citrobacter freudii.</title>
        <authorList>
            <person name="Liu J."/>
            <person name="Yang Y."/>
            <person name="Li Y."/>
            <person name="Liu D."/>
            <person name="Tuo H."/>
            <person name="Davis M."/>
            <person name="Zhang A."/>
        </authorList>
    </citation>
    <scope>NUCLEOTIDE SEQUENCE [LARGE SCALE GENOMIC DNA]</scope>
    <source>
        <strain evidence="1 2">SCC4</strain>
    </source>
</reference>
<evidence type="ECO:0000313" key="2">
    <source>
        <dbReference type="Proteomes" id="UP000185597"/>
    </source>
</evidence>
<name>A0AA44LB90_CITBR</name>
<dbReference type="Proteomes" id="UP000185597">
    <property type="component" value="Unassembled WGS sequence"/>
</dbReference>